<dbReference type="HOGENOM" id="CLU_1045281_0_0_0"/>
<dbReference type="OrthoDB" id="9781415at2"/>
<dbReference type="Proteomes" id="UP000002220">
    <property type="component" value="Chromosome"/>
</dbReference>
<protein>
    <recommendedName>
        <fullName evidence="2">phosphoglycerate mutase (2,3-diphosphoglycerate-dependent)</fullName>
        <ecNumber evidence="2">5.4.2.11</ecNumber>
    </recommendedName>
</protein>
<evidence type="ECO:0000256" key="4">
    <source>
        <dbReference type="ARBA" id="ARBA00023152"/>
    </source>
</evidence>
<evidence type="ECO:0000256" key="6">
    <source>
        <dbReference type="SAM" id="MobiDB-lite"/>
    </source>
</evidence>
<name>D5SR28_PLAL2</name>
<dbReference type="GO" id="GO:0006096">
    <property type="term" value="P:glycolytic process"/>
    <property type="evidence" value="ECO:0007669"/>
    <property type="project" value="UniProtKB-KW"/>
</dbReference>
<dbReference type="SUPFAM" id="SSF53254">
    <property type="entry name" value="Phosphoglycerate mutase-like"/>
    <property type="match status" value="1"/>
</dbReference>
<dbReference type="CDD" id="cd07040">
    <property type="entry name" value="HP"/>
    <property type="match status" value="1"/>
</dbReference>
<keyword evidence="8" id="KW-1185">Reference proteome</keyword>
<dbReference type="RefSeq" id="WP_013108927.1">
    <property type="nucleotide sequence ID" value="NC_014148.1"/>
</dbReference>
<dbReference type="EMBL" id="CP001744">
    <property type="protein sequence ID" value="ADG66496.1"/>
    <property type="molecule type" value="Genomic_DNA"/>
</dbReference>
<comment type="similarity">
    <text evidence="1">Belongs to the phosphoglycerate mutase family. BPG-dependent PGAM subfamily.</text>
</comment>
<organism evidence="7 8">
    <name type="scientific">Planctopirus limnophila (strain ATCC 43296 / DSM 3776 / IFAM 1008 / Mu 290)</name>
    <name type="common">Planctomyces limnophilus</name>
    <dbReference type="NCBI Taxonomy" id="521674"/>
    <lineage>
        <taxon>Bacteria</taxon>
        <taxon>Pseudomonadati</taxon>
        <taxon>Planctomycetota</taxon>
        <taxon>Planctomycetia</taxon>
        <taxon>Planctomycetales</taxon>
        <taxon>Planctomycetaceae</taxon>
        <taxon>Planctopirus</taxon>
    </lineage>
</organism>
<feature type="region of interest" description="Disordered" evidence="6">
    <location>
        <begin position="178"/>
        <end position="200"/>
    </location>
</feature>
<dbReference type="InterPro" id="IPR029033">
    <property type="entry name" value="His_PPase_superfam"/>
</dbReference>
<evidence type="ECO:0000313" key="8">
    <source>
        <dbReference type="Proteomes" id="UP000002220"/>
    </source>
</evidence>
<dbReference type="KEGG" id="plm:Plim_0649"/>
<evidence type="ECO:0000256" key="2">
    <source>
        <dbReference type="ARBA" id="ARBA00012028"/>
    </source>
</evidence>
<keyword evidence="3" id="KW-0312">Gluconeogenesis</keyword>
<dbReference type="PANTHER" id="PTHR11931">
    <property type="entry name" value="PHOSPHOGLYCERATE MUTASE"/>
    <property type="match status" value="1"/>
</dbReference>
<dbReference type="InterPro" id="IPR005952">
    <property type="entry name" value="Phosphogly_mut1"/>
</dbReference>
<evidence type="ECO:0000313" key="7">
    <source>
        <dbReference type="EMBL" id="ADG66496.1"/>
    </source>
</evidence>
<dbReference type="AlphaFoldDB" id="D5SR28"/>
<dbReference type="InterPro" id="IPR013078">
    <property type="entry name" value="His_Pase_superF_clade-1"/>
</dbReference>
<gene>
    <name evidence="7" type="ordered locus">Plim_0649</name>
</gene>
<feature type="compositionally biased region" description="Polar residues" evidence="6">
    <location>
        <begin position="181"/>
        <end position="199"/>
    </location>
</feature>
<evidence type="ECO:0000256" key="3">
    <source>
        <dbReference type="ARBA" id="ARBA00022432"/>
    </source>
</evidence>
<dbReference type="EC" id="5.4.2.11" evidence="2"/>
<dbReference type="Pfam" id="PF00300">
    <property type="entry name" value="His_Phos_1"/>
    <property type="match status" value="1"/>
</dbReference>
<sequence length="266" mass="28580">MSRCSHVVLVQPGATELCSQMRVVGGLDVSLSPRGIEQVAATGTFLHELVTKDLAVGAIYSSDSGPAFEAAQILATQLGFPIVATPLLANQSLGLWEGLQRSEIERKYGRRFCSKGAFLDVESPPEGEAGDDVRQRVATILKKATRRYLGLIIMADDPLIRYVREFLSPAETMILEAPEKGNSSSQTAPELQKSTSSLGESGHELSTVKVAEVDHCHCELLTICNTIPAPRMASRWSIFSGWMGQSSVANSNSVTAVTAVTESQTI</sequence>
<dbReference type="eggNOG" id="COG0406">
    <property type="taxonomic scope" value="Bacteria"/>
</dbReference>
<keyword evidence="4" id="KW-0324">Glycolysis</keyword>
<proteinExistence type="inferred from homology"/>
<dbReference type="GO" id="GO:0006094">
    <property type="term" value="P:gluconeogenesis"/>
    <property type="evidence" value="ECO:0007669"/>
    <property type="project" value="UniProtKB-KW"/>
</dbReference>
<evidence type="ECO:0000256" key="5">
    <source>
        <dbReference type="ARBA" id="ARBA00023235"/>
    </source>
</evidence>
<reference evidence="7 8" key="1">
    <citation type="journal article" date="2010" name="Stand. Genomic Sci.">
        <title>Complete genome sequence of Planctomyces limnophilus type strain (Mu 290).</title>
        <authorList>
            <person name="Labutti K."/>
            <person name="Sikorski J."/>
            <person name="Schneider S."/>
            <person name="Nolan M."/>
            <person name="Lucas S."/>
            <person name="Glavina Del Rio T."/>
            <person name="Tice H."/>
            <person name="Cheng J.F."/>
            <person name="Goodwin L."/>
            <person name="Pitluck S."/>
            <person name="Liolios K."/>
            <person name="Ivanova N."/>
            <person name="Mavromatis K."/>
            <person name="Mikhailova N."/>
            <person name="Pati A."/>
            <person name="Chen A."/>
            <person name="Palaniappan K."/>
            <person name="Land M."/>
            <person name="Hauser L."/>
            <person name="Chang Y.J."/>
            <person name="Jeffries C.D."/>
            <person name="Tindall B.J."/>
            <person name="Rohde M."/>
            <person name="Goker M."/>
            <person name="Woyke T."/>
            <person name="Bristow J."/>
            <person name="Eisen J.A."/>
            <person name="Markowitz V."/>
            <person name="Hugenholtz P."/>
            <person name="Kyrpides N.C."/>
            <person name="Klenk H.P."/>
            <person name="Lapidus A."/>
        </authorList>
    </citation>
    <scope>NUCLEOTIDE SEQUENCE [LARGE SCALE GENOMIC DNA]</scope>
    <source>
        <strain evidence="8">ATCC 43296 / DSM 3776 / IFAM 1008 / 290</strain>
    </source>
</reference>
<evidence type="ECO:0000256" key="1">
    <source>
        <dbReference type="ARBA" id="ARBA00006717"/>
    </source>
</evidence>
<dbReference type="GO" id="GO:0004619">
    <property type="term" value="F:phosphoglycerate mutase activity"/>
    <property type="evidence" value="ECO:0007669"/>
    <property type="project" value="UniProtKB-EC"/>
</dbReference>
<accession>D5SR28</accession>
<dbReference type="Gene3D" id="3.40.50.1240">
    <property type="entry name" value="Phosphoglycerate mutase-like"/>
    <property type="match status" value="1"/>
</dbReference>
<dbReference type="STRING" id="521674.Plim_0649"/>
<keyword evidence="5" id="KW-0413">Isomerase</keyword>